<protein>
    <recommendedName>
        <fullName evidence="6">Late embryogenesis abundant protein LEA-2 subgroup domain-containing protein</fullName>
    </recommendedName>
</protein>
<dbReference type="PANTHER" id="PTHR31415:SF59">
    <property type="entry name" value="HARPIN-INDUCED 1"/>
    <property type="match status" value="1"/>
</dbReference>
<feature type="transmembrane region" description="Helical" evidence="5">
    <location>
        <begin position="12"/>
        <end position="35"/>
    </location>
</feature>
<evidence type="ECO:0000313" key="7">
    <source>
        <dbReference type="EMBL" id="KAL2344143.1"/>
    </source>
</evidence>
<comment type="caution">
    <text evidence="7">The sequence shown here is derived from an EMBL/GenBank/DDBJ whole genome shotgun (WGS) entry which is preliminary data.</text>
</comment>
<reference evidence="7 8" key="1">
    <citation type="submission" date="2024-08" db="EMBL/GenBank/DDBJ databases">
        <title>Insights into the chromosomal genome structure of Flemingia macrophylla.</title>
        <authorList>
            <person name="Ding Y."/>
            <person name="Zhao Y."/>
            <person name="Bi W."/>
            <person name="Wu M."/>
            <person name="Zhao G."/>
            <person name="Gong Y."/>
            <person name="Li W."/>
            <person name="Zhang P."/>
        </authorList>
    </citation>
    <scope>NUCLEOTIDE SEQUENCE [LARGE SCALE GENOMIC DNA]</scope>
    <source>
        <strain evidence="7">DYQJB</strain>
        <tissue evidence="7">Leaf</tissue>
    </source>
</reference>
<sequence>MMHCRSRHIFGCIYCTTCSLLIMLMLSYYLLMVIINPSNVEFYVTEASLTQFNFTSNNTLFYHLKVNVTVRNPNKHMIVYYRNITAIAWYKDNDVGRVSLAPFDQAHKNTTYLQALFEGQNVIPLKPKQLGEYQEETSIGVYNDLAVDFDLKIRSKYRKWFKSGRFNPPIVQCRRMRVPLISNGKSAPSFIVIKCNSGSFFKDRGAH</sequence>
<dbReference type="Pfam" id="PF03168">
    <property type="entry name" value="LEA_2"/>
    <property type="match status" value="1"/>
</dbReference>
<dbReference type="Proteomes" id="UP001603857">
    <property type="component" value="Unassembled WGS sequence"/>
</dbReference>
<proteinExistence type="predicted"/>
<dbReference type="EMBL" id="JBGMDY010000002">
    <property type="protein sequence ID" value="KAL2344143.1"/>
    <property type="molecule type" value="Genomic_DNA"/>
</dbReference>
<feature type="domain" description="Late embryogenesis abundant protein LEA-2 subgroup" evidence="6">
    <location>
        <begin position="68"/>
        <end position="166"/>
    </location>
</feature>
<keyword evidence="2 5" id="KW-0812">Transmembrane</keyword>
<evidence type="ECO:0000256" key="5">
    <source>
        <dbReference type="SAM" id="Phobius"/>
    </source>
</evidence>
<organism evidence="7 8">
    <name type="scientific">Flemingia macrophylla</name>
    <dbReference type="NCBI Taxonomy" id="520843"/>
    <lineage>
        <taxon>Eukaryota</taxon>
        <taxon>Viridiplantae</taxon>
        <taxon>Streptophyta</taxon>
        <taxon>Embryophyta</taxon>
        <taxon>Tracheophyta</taxon>
        <taxon>Spermatophyta</taxon>
        <taxon>Magnoliopsida</taxon>
        <taxon>eudicotyledons</taxon>
        <taxon>Gunneridae</taxon>
        <taxon>Pentapetalae</taxon>
        <taxon>rosids</taxon>
        <taxon>fabids</taxon>
        <taxon>Fabales</taxon>
        <taxon>Fabaceae</taxon>
        <taxon>Papilionoideae</taxon>
        <taxon>50 kb inversion clade</taxon>
        <taxon>NPAAA clade</taxon>
        <taxon>indigoferoid/millettioid clade</taxon>
        <taxon>Phaseoleae</taxon>
        <taxon>Flemingia</taxon>
    </lineage>
</organism>
<keyword evidence="4 5" id="KW-0472">Membrane</keyword>
<keyword evidence="3 5" id="KW-1133">Transmembrane helix</keyword>
<keyword evidence="8" id="KW-1185">Reference proteome</keyword>
<evidence type="ECO:0000256" key="3">
    <source>
        <dbReference type="ARBA" id="ARBA00022989"/>
    </source>
</evidence>
<evidence type="ECO:0000256" key="4">
    <source>
        <dbReference type="ARBA" id="ARBA00023136"/>
    </source>
</evidence>
<dbReference type="InterPro" id="IPR004864">
    <property type="entry name" value="LEA_2"/>
</dbReference>
<dbReference type="AlphaFoldDB" id="A0ABD1N7Q7"/>
<evidence type="ECO:0000256" key="2">
    <source>
        <dbReference type="ARBA" id="ARBA00022692"/>
    </source>
</evidence>
<name>A0ABD1N7Q7_9FABA</name>
<accession>A0ABD1N7Q7</accession>
<comment type="subcellular location">
    <subcellularLocation>
        <location evidence="1">Membrane</location>
        <topology evidence="1">Single-pass membrane protein</topology>
    </subcellularLocation>
</comment>
<dbReference type="PANTHER" id="PTHR31415">
    <property type="entry name" value="OS05G0367900 PROTEIN"/>
    <property type="match status" value="1"/>
</dbReference>
<evidence type="ECO:0000259" key="6">
    <source>
        <dbReference type="Pfam" id="PF03168"/>
    </source>
</evidence>
<evidence type="ECO:0000256" key="1">
    <source>
        <dbReference type="ARBA" id="ARBA00004167"/>
    </source>
</evidence>
<dbReference type="GO" id="GO:0016020">
    <property type="term" value="C:membrane"/>
    <property type="evidence" value="ECO:0007669"/>
    <property type="project" value="UniProtKB-SubCell"/>
</dbReference>
<dbReference type="InterPro" id="IPR044839">
    <property type="entry name" value="NDR1-like"/>
</dbReference>
<gene>
    <name evidence="7" type="ORF">Fmac_005428</name>
</gene>
<evidence type="ECO:0000313" key="8">
    <source>
        <dbReference type="Proteomes" id="UP001603857"/>
    </source>
</evidence>